<organism evidence="1">
    <name type="scientific">Arundo donax</name>
    <name type="common">Giant reed</name>
    <name type="synonym">Donax arundinaceus</name>
    <dbReference type="NCBI Taxonomy" id="35708"/>
    <lineage>
        <taxon>Eukaryota</taxon>
        <taxon>Viridiplantae</taxon>
        <taxon>Streptophyta</taxon>
        <taxon>Embryophyta</taxon>
        <taxon>Tracheophyta</taxon>
        <taxon>Spermatophyta</taxon>
        <taxon>Magnoliopsida</taxon>
        <taxon>Liliopsida</taxon>
        <taxon>Poales</taxon>
        <taxon>Poaceae</taxon>
        <taxon>PACMAD clade</taxon>
        <taxon>Arundinoideae</taxon>
        <taxon>Arundineae</taxon>
        <taxon>Arundo</taxon>
    </lineage>
</organism>
<sequence>MGEFSCLYIQHFEWKKLDTADRSGVLQLHSAGDYPHGW</sequence>
<proteinExistence type="predicted"/>
<reference evidence="1" key="2">
    <citation type="journal article" date="2015" name="Data Brief">
        <title>Shoot transcriptome of the giant reed, Arundo donax.</title>
        <authorList>
            <person name="Barrero R.A."/>
            <person name="Guerrero F.D."/>
            <person name="Moolhuijzen P."/>
            <person name="Goolsby J.A."/>
            <person name="Tidwell J."/>
            <person name="Bellgard S.E."/>
            <person name="Bellgard M.I."/>
        </authorList>
    </citation>
    <scope>NUCLEOTIDE SEQUENCE</scope>
    <source>
        <tissue evidence="1">Shoot tissue taken approximately 20 cm above the soil surface</tissue>
    </source>
</reference>
<protein>
    <submittedName>
        <fullName evidence="1">Uncharacterized protein</fullName>
    </submittedName>
</protein>
<reference evidence="1" key="1">
    <citation type="submission" date="2014-09" db="EMBL/GenBank/DDBJ databases">
        <authorList>
            <person name="Magalhaes I.L.F."/>
            <person name="Oliveira U."/>
            <person name="Santos F.R."/>
            <person name="Vidigal T.H.D.A."/>
            <person name="Brescovit A.D."/>
            <person name="Santos A.J."/>
        </authorList>
    </citation>
    <scope>NUCLEOTIDE SEQUENCE</scope>
    <source>
        <tissue evidence="1">Shoot tissue taken approximately 20 cm above the soil surface</tissue>
    </source>
</reference>
<evidence type="ECO:0000313" key="1">
    <source>
        <dbReference type="EMBL" id="JAD98574.1"/>
    </source>
</evidence>
<name>A0A0A9ECW3_ARUDO</name>
<dbReference type="EMBL" id="GBRH01199321">
    <property type="protein sequence ID" value="JAD98574.1"/>
    <property type="molecule type" value="Transcribed_RNA"/>
</dbReference>
<accession>A0A0A9ECW3</accession>
<dbReference type="AlphaFoldDB" id="A0A0A9ECW3"/>